<evidence type="ECO:0000313" key="1">
    <source>
        <dbReference type="EMBL" id="PPQ28654.1"/>
    </source>
</evidence>
<gene>
    <name evidence="1" type="ORF">CCR94_17175</name>
</gene>
<accession>A0A2S6N205</accession>
<dbReference type="AlphaFoldDB" id="A0A2S6N205"/>
<dbReference type="Proteomes" id="UP000239089">
    <property type="component" value="Unassembled WGS sequence"/>
</dbReference>
<reference evidence="1 2" key="1">
    <citation type="journal article" date="2018" name="Arch. Microbiol.">
        <title>New insights into the metabolic potential of the phototrophic purple bacterium Rhodopila globiformis DSM 161(T) from its draft genome sequence and evidence for a vanadium-dependent nitrogenase.</title>
        <authorList>
            <person name="Imhoff J.F."/>
            <person name="Rahn T."/>
            <person name="Kunzel S."/>
            <person name="Neulinger S.C."/>
        </authorList>
    </citation>
    <scope>NUCLEOTIDE SEQUENCE [LARGE SCALE GENOMIC DNA]</scope>
    <source>
        <strain evidence="1 2">DSM 16996</strain>
    </source>
</reference>
<name>A0A2S6N205_9HYPH</name>
<comment type="caution">
    <text evidence="1">The sequence shown here is derived from an EMBL/GenBank/DDBJ whole genome shotgun (WGS) entry which is preliminary data.</text>
</comment>
<dbReference type="EMBL" id="NHSJ01000105">
    <property type="protein sequence ID" value="PPQ28654.1"/>
    <property type="molecule type" value="Genomic_DNA"/>
</dbReference>
<keyword evidence="2" id="KW-1185">Reference proteome</keyword>
<organism evidence="1 2">
    <name type="scientific">Rhodoblastus sphagnicola</name>
    <dbReference type="NCBI Taxonomy" id="333368"/>
    <lineage>
        <taxon>Bacteria</taxon>
        <taxon>Pseudomonadati</taxon>
        <taxon>Pseudomonadota</taxon>
        <taxon>Alphaproteobacteria</taxon>
        <taxon>Hyphomicrobiales</taxon>
        <taxon>Rhodoblastaceae</taxon>
        <taxon>Rhodoblastus</taxon>
    </lineage>
</organism>
<sequence length="109" mass="11639">MAGDFGNGGNEPDSVDHTASIWLASPLHVVGVCVNRIGTDCWSQGFDEADLMLVPARQQFGAPASSTASSLISYDGFLRSNSRAADQRTLLTSEKGHERGFIALRKVAE</sequence>
<proteinExistence type="predicted"/>
<evidence type="ECO:0000313" key="2">
    <source>
        <dbReference type="Proteomes" id="UP000239089"/>
    </source>
</evidence>
<protein>
    <submittedName>
        <fullName evidence="1">Uncharacterized protein</fullName>
    </submittedName>
</protein>